<feature type="region of interest" description="Disordered" evidence="6">
    <location>
        <begin position="1"/>
        <end position="23"/>
    </location>
</feature>
<keyword evidence="2" id="KW-1003">Cell membrane</keyword>
<dbReference type="Proteomes" id="UP000243250">
    <property type="component" value="Unassembled WGS sequence"/>
</dbReference>
<feature type="transmembrane region" description="Helical" evidence="7">
    <location>
        <begin position="643"/>
        <end position="663"/>
    </location>
</feature>
<keyword evidence="9" id="KW-0966">Cell projection</keyword>
<keyword evidence="3 7" id="KW-0812">Transmembrane</keyword>
<sequence length="664" mass="70620">MERTAPPSSRPRTSTAFAAVRSRQRGAAVTETVSRSTAARDDSLSPLDRVLYALFARHADARRHERARRAYRGTDLRVGFDLYLARVYGASWLAAFTLALPLPFVVLALPTTTIDGWVAFAESVVPLAESLPVPPVPRLVVGVVAAGVAGIGVKRAVIVLGGRYLRWVAAARQANIDRTLPGAVRYLHVLASGSDGRREMLRRVADTDAYGETAVSLRKALNTAAMTGNVNEGLRRVARDTPAQNTLAPFLLKFREHADQGSDALRNYLQMESRMLGHQQERARRRAEGFLELLAEIFIVLLVLPALLVIILTVMSVIAPGLSTPVPTPVGTTTLRGLIVYASGAFILAVGLGAASLVATIRPPDQTVAYDRPETTLTTFATATTNPASATLGFLPAGVLAALLAALVGANVVDVVLAGYVAYAVPVGVVAVRRARLDGAKDRELKDFVHAVSGHVSLGRPFPEAVEHVARDVDLGPLSGDVADLALNLRLTTPNTGTDEDLRTAALDRFVRHVGTPMAEQTIGLVIGALDAGSDTGTVFETLQSEVGRLYHEKRALRSGMLVYVAVGWTTALLVVGITVATGGHVFDGFAQLSSMSDLSGVAIDPQAVDLERDRYRIYVTTQATMLASGWFAGTASRGRYEALLHSGLLVAVCHAVFAGVGLI</sequence>
<feature type="domain" description="Type II secretion system protein GspF" evidence="8">
    <location>
        <begin position="186"/>
        <end position="312"/>
    </location>
</feature>
<dbReference type="EMBL" id="FOYS01000001">
    <property type="protein sequence ID" value="SFR36431.1"/>
    <property type="molecule type" value="Genomic_DNA"/>
</dbReference>
<feature type="transmembrane region" description="Helical" evidence="7">
    <location>
        <begin position="87"/>
        <end position="109"/>
    </location>
</feature>
<evidence type="ECO:0000313" key="10">
    <source>
        <dbReference type="Proteomes" id="UP000243250"/>
    </source>
</evidence>
<organism evidence="9 10">
    <name type="scientific">Halogeometricum limi</name>
    <dbReference type="NCBI Taxonomy" id="555875"/>
    <lineage>
        <taxon>Archaea</taxon>
        <taxon>Methanobacteriati</taxon>
        <taxon>Methanobacteriota</taxon>
        <taxon>Stenosarchaea group</taxon>
        <taxon>Halobacteria</taxon>
        <taxon>Halobacteriales</taxon>
        <taxon>Haloferacaceae</taxon>
        <taxon>Halogeometricum</taxon>
    </lineage>
</organism>
<name>A0A1I6G2S3_9EURY</name>
<keyword evidence="9" id="KW-0969">Cilium</keyword>
<dbReference type="Pfam" id="PF00482">
    <property type="entry name" value="T2SSF"/>
    <property type="match status" value="1"/>
</dbReference>
<accession>A0A1I6G2S3</accession>
<gene>
    <name evidence="9" type="ORF">SAMN04488124_0769</name>
</gene>
<evidence type="ECO:0000256" key="5">
    <source>
        <dbReference type="ARBA" id="ARBA00023136"/>
    </source>
</evidence>
<feature type="compositionally biased region" description="Polar residues" evidence="6">
    <location>
        <begin position="1"/>
        <end position="16"/>
    </location>
</feature>
<evidence type="ECO:0000256" key="4">
    <source>
        <dbReference type="ARBA" id="ARBA00022989"/>
    </source>
</evidence>
<feature type="transmembrane region" description="Helical" evidence="7">
    <location>
        <begin position="338"/>
        <end position="359"/>
    </location>
</feature>
<proteinExistence type="predicted"/>
<feature type="transmembrane region" description="Helical" evidence="7">
    <location>
        <begin position="415"/>
        <end position="433"/>
    </location>
</feature>
<evidence type="ECO:0000259" key="8">
    <source>
        <dbReference type="Pfam" id="PF00482"/>
    </source>
</evidence>
<evidence type="ECO:0000256" key="6">
    <source>
        <dbReference type="SAM" id="MobiDB-lite"/>
    </source>
</evidence>
<keyword evidence="10" id="KW-1185">Reference proteome</keyword>
<feature type="transmembrane region" description="Helical" evidence="7">
    <location>
        <begin position="390"/>
        <end position="409"/>
    </location>
</feature>
<dbReference type="InterPro" id="IPR018076">
    <property type="entry name" value="T2SS_GspF_dom"/>
</dbReference>
<comment type="subcellular location">
    <subcellularLocation>
        <location evidence="1">Cell membrane</location>
        <topology evidence="1">Multi-pass membrane protein</topology>
    </subcellularLocation>
</comment>
<dbReference type="InterPro" id="IPR056569">
    <property type="entry name" value="ArlJ-like"/>
</dbReference>
<dbReference type="PANTHER" id="PTHR35402">
    <property type="entry name" value="INTEGRAL MEMBRANE PROTEIN-RELATED"/>
    <property type="match status" value="1"/>
</dbReference>
<dbReference type="OrthoDB" id="252907at2157"/>
<keyword evidence="9" id="KW-0282">Flagellum</keyword>
<dbReference type="STRING" id="555875.SAMN04488124_0769"/>
<evidence type="ECO:0000256" key="3">
    <source>
        <dbReference type="ARBA" id="ARBA00022692"/>
    </source>
</evidence>
<feature type="transmembrane region" description="Helical" evidence="7">
    <location>
        <begin position="562"/>
        <end position="587"/>
    </location>
</feature>
<evidence type="ECO:0000313" key="9">
    <source>
        <dbReference type="EMBL" id="SFR36431.1"/>
    </source>
</evidence>
<protein>
    <submittedName>
        <fullName evidence="9">Flagellar protein FlaJ</fullName>
    </submittedName>
</protein>
<dbReference type="GO" id="GO:0005886">
    <property type="term" value="C:plasma membrane"/>
    <property type="evidence" value="ECO:0007669"/>
    <property type="project" value="UniProtKB-SubCell"/>
</dbReference>
<evidence type="ECO:0000256" key="7">
    <source>
        <dbReference type="SAM" id="Phobius"/>
    </source>
</evidence>
<keyword evidence="4 7" id="KW-1133">Transmembrane helix</keyword>
<keyword evidence="5 7" id="KW-0472">Membrane</keyword>
<evidence type="ECO:0000256" key="2">
    <source>
        <dbReference type="ARBA" id="ARBA00022475"/>
    </source>
</evidence>
<feature type="transmembrane region" description="Helical" evidence="7">
    <location>
        <begin position="293"/>
        <end position="318"/>
    </location>
</feature>
<reference evidence="10" key="1">
    <citation type="submission" date="2016-10" db="EMBL/GenBank/DDBJ databases">
        <authorList>
            <person name="Varghese N."/>
            <person name="Submissions S."/>
        </authorList>
    </citation>
    <scope>NUCLEOTIDE SEQUENCE [LARGE SCALE GENOMIC DNA]</scope>
    <source>
        <strain evidence="10">CGMCC 1.8711</strain>
    </source>
</reference>
<feature type="transmembrane region" description="Helical" evidence="7">
    <location>
        <begin position="139"/>
        <end position="157"/>
    </location>
</feature>
<dbReference type="AlphaFoldDB" id="A0A1I6G2S3"/>
<evidence type="ECO:0000256" key="1">
    <source>
        <dbReference type="ARBA" id="ARBA00004651"/>
    </source>
</evidence>